<dbReference type="Gene3D" id="1.10.840.10">
    <property type="entry name" value="Ras guanine-nucleotide exchange factors catalytic domain"/>
    <property type="match status" value="1"/>
</dbReference>
<dbReference type="GO" id="GO:0007264">
    <property type="term" value="P:small GTPase-mediated signal transduction"/>
    <property type="evidence" value="ECO:0007669"/>
    <property type="project" value="InterPro"/>
</dbReference>
<protein>
    <recommendedName>
        <fullName evidence="4">Ras-GEF domain-containing protein</fullName>
    </recommendedName>
</protein>
<feature type="chain" id="PRO_5018738992" description="Ras-GEF domain-containing protein" evidence="3">
    <location>
        <begin position="21"/>
        <end position="488"/>
    </location>
</feature>
<evidence type="ECO:0000313" key="6">
    <source>
        <dbReference type="Proteomes" id="UP000283210"/>
    </source>
</evidence>
<evidence type="ECO:0000313" key="5">
    <source>
        <dbReference type="EMBL" id="RVE68735.1"/>
    </source>
</evidence>
<feature type="compositionally biased region" description="Basic and acidic residues" evidence="2">
    <location>
        <begin position="129"/>
        <end position="140"/>
    </location>
</feature>
<dbReference type="PROSITE" id="PS50009">
    <property type="entry name" value="RASGEF_CAT"/>
    <property type="match status" value="1"/>
</dbReference>
<dbReference type="InterPro" id="IPR023578">
    <property type="entry name" value="Ras_GEF_dom_sf"/>
</dbReference>
<feature type="domain" description="Ras-GEF" evidence="4">
    <location>
        <begin position="227"/>
        <end position="468"/>
    </location>
</feature>
<dbReference type="PANTHER" id="PTHR14247:SF6">
    <property type="entry name" value="SH2 DOMAIN-CONTAINING PROTEIN 3C"/>
    <property type="match status" value="1"/>
</dbReference>
<dbReference type="PANTHER" id="PTHR14247">
    <property type="entry name" value="BREAST CANCER ANTI-ESTROGEN RESISTANCE PROTEIN 3 HOMOLOG-LIKE PROTEIN"/>
    <property type="match status" value="1"/>
</dbReference>
<evidence type="ECO:0000256" key="1">
    <source>
        <dbReference type="PROSITE-ProRule" id="PRU00168"/>
    </source>
</evidence>
<evidence type="ECO:0000259" key="4">
    <source>
        <dbReference type="PROSITE" id="PS50009"/>
    </source>
</evidence>
<sequence>MWSRAGGYVLLYSLLQPTTPACSPTSMKPAQPPSGVLTPGLASPSASTPDRLLSGDPRTKITAFTTESASEPEGRCKAVLKQDVYVPMDPISATAPSHKPPQSAQQETIKTIAGLQRTLSTNSPSSVHHKGEDTSKKQDHQSQIVKVPLLPAACCSSPPCCEETLQAEEGFVGTDPCRTLGSSFLPQVETVSHFKPSRYQSQLMFKDNKPLEVGVLRRVKELLASIDPHIAAKHITKADCEVARILGVTPELQRMMGVSCGMELLTLPHGQQLRLDLLERLQTMTIMLAVHVLGCTGTHEERAVLLQKIIQIAAELKNSTGNMFGFSAVMRALQLPQMSRLEHTWAVLRQRHTEGAILYEKTLLPFFKKLNEGRESCPLSNTTFPHILPFLTLMEKREVGNEGKELWDMAEVEVDMIMNHLGAARTIAQLGAIYKSNAKTKLQGFQEHPEILEIFLTDFQMRLLWGSRGSEENQALRYSKFNQYEEIP</sequence>
<organism evidence="5 6">
    <name type="scientific">Oryzias javanicus</name>
    <name type="common">Javanese ricefish</name>
    <name type="synonym">Aplocheilus javanicus</name>
    <dbReference type="NCBI Taxonomy" id="123683"/>
    <lineage>
        <taxon>Eukaryota</taxon>
        <taxon>Metazoa</taxon>
        <taxon>Chordata</taxon>
        <taxon>Craniata</taxon>
        <taxon>Vertebrata</taxon>
        <taxon>Euteleostomi</taxon>
        <taxon>Actinopterygii</taxon>
        <taxon>Neopterygii</taxon>
        <taxon>Teleostei</taxon>
        <taxon>Neoteleostei</taxon>
        <taxon>Acanthomorphata</taxon>
        <taxon>Ovalentaria</taxon>
        <taxon>Atherinomorphae</taxon>
        <taxon>Beloniformes</taxon>
        <taxon>Adrianichthyidae</taxon>
        <taxon>Oryziinae</taxon>
        <taxon>Oryzias</taxon>
    </lineage>
</organism>
<dbReference type="AlphaFoldDB" id="A0A3S2MXA5"/>
<keyword evidence="6" id="KW-1185">Reference proteome</keyword>
<reference evidence="5 6" key="1">
    <citation type="submission" date="2018-11" db="EMBL/GenBank/DDBJ databases">
        <authorList>
            <person name="Lopez-Roques C."/>
            <person name="Donnadieu C."/>
            <person name="Bouchez O."/>
            <person name="Klopp C."/>
            <person name="Cabau C."/>
            <person name="Zahm M."/>
        </authorList>
    </citation>
    <scope>NUCLEOTIDE SEQUENCE [LARGE SCALE GENOMIC DNA]</scope>
    <source>
        <strain evidence="5">RS831</strain>
        <tissue evidence="5">Whole body</tissue>
    </source>
</reference>
<dbReference type="SMART" id="SM00147">
    <property type="entry name" value="RasGEF"/>
    <property type="match status" value="1"/>
</dbReference>
<keyword evidence="1" id="KW-0344">Guanine-nucleotide releasing factor</keyword>
<name>A0A3S2MXA5_ORYJA</name>
<dbReference type="InterPro" id="IPR036964">
    <property type="entry name" value="RASGEF_cat_dom_sf"/>
</dbReference>
<reference evidence="5 6" key="2">
    <citation type="submission" date="2019-01" db="EMBL/GenBank/DDBJ databases">
        <title>A chromosome length genome reference of the Java medaka (oryzias javanicus).</title>
        <authorList>
            <person name="Herpin A."/>
            <person name="Takehana Y."/>
            <person name="Naruse K."/>
            <person name="Ansai S."/>
            <person name="Kawaguchi M."/>
        </authorList>
    </citation>
    <scope>NUCLEOTIDE SEQUENCE [LARGE SCALE GENOMIC DNA]</scope>
    <source>
        <strain evidence="5">RS831</strain>
        <tissue evidence="5">Whole body</tissue>
    </source>
</reference>
<dbReference type="Proteomes" id="UP000283210">
    <property type="component" value="Chromosome 9"/>
</dbReference>
<dbReference type="EMBL" id="CM012445">
    <property type="protein sequence ID" value="RVE68735.1"/>
    <property type="molecule type" value="Genomic_DNA"/>
</dbReference>
<dbReference type="Pfam" id="PF00617">
    <property type="entry name" value="RasGEF"/>
    <property type="match status" value="1"/>
</dbReference>
<accession>A0A3S2MXA5</accession>
<dbReference type="InterPro" id="IPR051853">
    <property type="entry name" value="SH2-Ras-GEF_adapter"/>
</dbReference>
<feature type="signal peptide" evidence="3">
    <location>
        <begin position="1"/>
        <end position="20"/>
    </location>
</feature>
<dbReference type="GO" id="GO:0005085">
    <property type="term" value="F:guanyl-nucleotide exchange factor activity"/>
    <property type="evidence" value="ECO:0007669"/>
    <property type="project" value="UniProtKB-KW"/>
</dbReference>
<dbReference type="OrthoDB" id="2412973at2759"/>
<feature type="region of interest" description="Disordered" evidence="2">
    <location>
        <begin position="119"/>
        <end position="142"/>
    </location>
</feature>
<dbReference type="InterPro" id="IPR001895">
    <property type="entry name" value="RASGEF_cat_dom"/>
</dbReference>
<keyword evidence="3" id="KW-0732">Signal</keyword>
<dbReference type="SUPFAM" id="SSF48366">
    <property type="entry name" value="Ras GEF"/>
    <property type="match status" value="1"/>
</dbReference>
<evidence type="ECO:0000256" key="3">
    <source>
        <dbReference type="SAM" id="SignalP"/>
    </source>
</evidence>
<gene>
    <name evidence="5" type="ORF">OJAV_G00094420</name>
</gene>
<proteinExistence type="predicted"/>
<feature type="region of interest" description="Disordered" evidence="2">
    <location>
        <begin position="20"/>
        <end position="56"/>
    </location>
</feature>
<evidence type="ECO:0000256" key="2">
    <source>
        <dbReference type="SAM" id="MobiDB-lite"/>
    </source>
</evidence>